<dbReference type="InterPro" id="IPR057688">
    <property type="entry name" value="DUF7928"/>
</dbReference>
<dbReference type="OrthoDB" id="2581928at2759"/>
<organism evidence="2 3">
    <name type="scientific">Asterophora parasitica</name>
    <dbReference type="NCBI Taxonomy" id="117018"/>
    <lineage>
        <taxon>Eukaryota</taxon>
        <taxon>Fungi</taxon>
        <taxon>Dikarya</taxon>
        <taxon>Basidiomycota</taxon>
        <taxon>Agaricomycotina</taxon>
        <taxon>Agaricomycetes</taxon>
        <taxon>Agaricomycetidae</taxon>
        <taxon>Agaricales</taxon>
        <taxon>Tricholomatineae</taxon>
        <taxon>Lyophyllaceae</taxon>
        <taxon>Asterophora</taxon>
    </lineage>
</organism>
<feature type="domain" description="DUF7928" evidence="1">
    <location>
        <begin position="4"/>
        <end position="86"/>
    </location>
</feature>
<reference evidence="2" key="2">
    <citation type="submission" date="2021-10" db="EMBL/GenBank/DDBJ databases">
        <title>Phylogenomics reveals ancestral predisposition of the termite-cultivated fungus Termitomyces towards a domesticated lifestyle.</title>
        <authorList>
            <person name="Auxier B."/>
            <person name="Grum-Grzhimaylo A."/>
            <person name="Cardenas M.E."/>
            <person name="Lodge J.D."/>
            <person name="Laessoe T."/>
            <person name="Pedersen O."/>
            <person name="Smith M.E."/>
            <person name="Kuyper T.W."/>
            <person name="Franco-Molano E.A."/>
            <person name="Baroni T.J."/>
            <person name="Aanen D.K."/>
        </authorList>
    </citation>
    <scope>NUCLEOTIDE SEQUENCE</scope>
    <source>
        <strain evidence="2">AP01</strain>
        <tissue evidence="2">Mycelium</tissue>
    </source>
</reference>
<accession>A0A9P7G1T6</accession>
<dbReference type="EMBL" id="JABCKV010000355">
    <property type="protein sequence ID" value="KAG5641239.1"/>
    <property type="molecule type" value="Genomic_DNA"/>
</dbReference>
<name>A0A9P7G1T6_9AGAR</name>
<gene>
    <name evidence="2" type="ORF">DXG03_005684</name>
</gene>
<sequence length="88" mass="9789">MDYDRHDALLHWLFRQTQGDAWFRPNEENISSGVALRISDVNDPTPQFRVFPYETPTLEPFEAAVVALNPAVAVKIRSAAVHAALAGV</sequence>
<reference evidence="2" key="1">
    <citation type="submission" date="2020-07" db="EMBL/GenBank/DDBJ databases">
        <authorList>
            <person name="Nieuwenhuis M."/>
            <person name="Van De Peppel L.J.J."/>
        </authorList>
    </citation>
    <scope>NUCLEOTIDE SEQUENCE</scope>
    <source>
        <strain evidence="2">AP01</strain>
        <tissue evidence="2">Mycelium</tissue>
    </source>
</reference>
<evidence type="ECO:0000313" key="3">
    <source>
        <dbReference type="Proteomes" id="UP000775547"/>
    </source>
</evidence>
<protein>
    <recommendedName>
        <fullName evidence="1">DUF7928 domain-containing protein</fullName>
    </recommendedName>
</protein>
<evidence type="ECO:0000313" key="2">
    <source>
        <dbReference type="EMBL" id="KAG5641239.1"/>
    </source>
</evidence>
<evidence type="ECO:0000259" key="1">
    <source>
        <dbReference type="Pfam" id="PF25550"/>
    </source>
</evidence>
<comment type="caution">
    <text evidence="2">The sequence shown here is derived from an EMBL/GenBank/DDBJ whole genome shotgun (WGS) entry which is preliminary data.</text>
</comment>
<dbReference type="Proteomes" id="UP000775547">
    <property type="component" value="Unassembled WGS sequence"/>
</dbReference>
<dbReference type="AlphaFoldDB" id="A0A9P7G1T6"/>
<dbReference type="Pfam" id="PF25550">
    <property type="entry name" value="DUF7928"/>
    <property type="match status" value="1"/>
</dbReference>
<proteinExistence type="predicted"/>
<feature type="non-terminal residue" evidence="2">
    <location>
        <position position="88"/>
    </location>
</feature>
<keyword evidence="3" id="KW-1185">Reference proteome</keyword>